<comment type="similarity">
    <text evidence="2">Belongs to the threonine aldolase family.</text>
</comment>
<accession>A0A380KFU7</accession>
<dbReference type="InterPro" id="IPR001597">
    <property type="entry name" value="ArAA_b-elim_lyase/Thr_aldolase"/>
</dbReference>
<dbReference type="GeneID" id="78357707"/>
<sequence>MLHFENDYNKGAHPKLLQALIETNNQAQAGYGMDEYSQQAAEKIKQACACPQAEVTFLTGGTQTNQVVIDSMLSSYEGVIAAESGHVAVHEAGAIEFTGHKVLTLPTEDGKIDSTQLEDYLSDFYADGNHEHMVFPGMVYISHPTEYGTLYSKAELEALSKVCRAYSIPLFLDGARLGYGLASKESDLDLKAIAELTDVFYIGGTKLGALMGEAVVFTKSNQPKHFTTVVKQHGALLAKGRLCGVQFDAFFTDDLYLEIGRETLALAEQLKAILKEKGYRFYLDSPTNQQFIIIENHKLESLAKQVAYSFWEKYDDNHTVIRLAVSWSTTQEDIDALKVIL</sequence>
<keyword evidence="5" id="KW-0456">Lyase</keyword>
<evidence type="ECO:0000256" key="1">
    <source>
        <dbReference type="ARBA" id="ARBA00001933"/>
    </source>
</evidence>
<evidence type="ECO:0000256" key="3">
    <source>
        <dbReference type="ARBA" id="ARBA00022898"/>
    </source>
</evidence>
<dbReference type="Gene3D" id="3.90.1150.10">
    <property type="entry name" value="Aspartate Aminotransferase, domain 1"/>
    <property type="match status" value="1"/>
</dbReference>
<dbReference type="OrthoDB" id="9774495at2"/>
<keyword evidence="6" id="KW-1185">Reference proteome</keyword>
<dbReference type="GO" id="GO:0006520">
    <property type="term" value="P:amino acid metabolic process"/>
    <property type="evidence" value="ECO:0007669"/>
    <property type="project" value="InterPro"/>
</dbReference>
<dbReference type="RefSeq" id="WP_115271056.1">
    <property type="nucleotide sequence ID" value="NZ_JBNPNB010000059.1"/>
</dbReference>
<dbReference type="Gene3D" id="3.40.640.10">
    <property type="entry name" value="Type I PLP-dependent aspartate aminotransferase-like (Major domain)"/>
    <property type="match status" value="1"/>
</dbReference>
<keyword evidence="3" id="KW-0663">Pyridoxal phosphate</keyword>
<dbReference type="InterPro" id="IPR015421">
    <property type="entry name" value="PyrdxlP-dep_Trfase_major"/>
</dbReference>
<dbReference type="Proteomes" id="UP000254924">
    <property type="component" value="Unassembled WGS sequence"/>
</dbReference>
<gene>
    <name evidence="5" type="primary">ltaA</name>
    <name evidence="5" type="ORF">NCTC12224_02471</name>
</gene>
<proteinExistence type="inferred from homology"/>
<evidence type="ECO:0000313" key="5">
    <source>
        <dbReference type="EMBL" id="SUN63479.1"/>
    </source>
</evidence>
<evidence type="ECO:0000256" key="2">
    <source>
        <dbReference type="ARBA" id="ARBA00006966"/>
    </source>
</evidence>
<dbReference type="PANTHER" id="PTHR48097">
    <property type="entry name" value="L-THREONINE ALDOLASE-RELATED"/>
    <property type="match status" value="1"/>
</dbReference>
<dbReference type="PANTHER" id="PTHR48097:SF5">
    <property type="entry name" value="LOW SPECIFICITY L-THREONINE ALDOLASE"/>
    <property type="match status" value="1"/>
</dbReference>
<feature type="domain" description="Aromatic amino acid beta-eliminating lyase/threonine aldolase" evidence="4">
    <location>
        <begin position="28"/>
        <end position="240"/>
    </location>
</feature>
<evidence type="ECO:0000259" key="4">
    <source>
        <dbReference type="Pfam" id="PF01212"/>
    </source>
</evidence>
<dbReference type="InterPro" id="IPR015422">
    <property type="entry name" value="PyrdxlP-dep_Trfase_small"/>
</dbReference>
<dbReference type="SUPFAM" id="SSF53383">
    <property type="entry name" value="PLP-dependent transferases"/>
    <property type="match status" value="1"/>
</dbReference>
<dbReference type="EMBL" id="UHFN01000007">
    <property type="protein sequence ID" value="SUN63479.1"/>
    <property type="molecule type" value="Genomic_DNA"/>
</dbReference>
<dbReference type="AlphaFoldDB" id="A0A380KFU7"/>
<protein>
    <submittedName>
        <fullName evidence="5">Threonine aldolase</fullName>
        <ecNumber evidence="5">4.1.2.48</ecNumber>
        <ecNumber evidence="5">4.1.2.5</ecNumber>
    </submittedName>
</protein>
<dbReference type="GO" id="GO:0004793">
    <property type="term" value="F:threonine aldolase activity"/>
    <property type="evidence" value="ECO:0007669"/>
    <property type="project" value="UniProtKB-EC"/>
</dbReference>
<dbReference type="EC" id="4.1.2.5" evidence="5"/>
<comment type="cofactor">
    <cofactor evidence="1">
        <name>pyridoxal 5'-phosphate</name>
        <dbReference type="ChEBI" id="CHEBI:597326"/>
    </cofactor>
</comment>
<evidence type="ECO:0000313" key="6">
    <source>
        <dbReference type="Proteomes" id="UP000254924"/>
    </source>
</evidence>
<name>A0A380KFU7_9STRE</name>
<dbReference type="InterPro" id="IPR015424">
    <property type="entry name" value="PyrdxlP-dep_Trfase"/>
</dbReference>
<reference evidence="5 6" key="1">
    <citation type="submission" date="2018-06" db="EMBL/GenBank/DDBJ databases">
        <authorList>
            <consortium name="Pathogen Informatics"/>
            <person name="Doyle S."/>
        </authorList>
    </citation>
    <scope>NUCLEOTIDE SEQUENCE [LARGE SCALE GENOMIC DNA]</scope>
    <source>
        <strain evidence="5 6">NCTC12224</strain>
    </source>
</reference>
<dbReference type="Pfam" id="PF01212">
    <property type="entry name" value="Beta_elim_lyase"/>
    <property type="match status" value="1"/>
</dbReference>
<organism evidence="5 6">
    <name type="scientific">Streptococcus hyointestinalis</name>
    <dbReference type="NCBI Taxonomy" id="1337"/>
    <lineage>
        <taxon>Bacteria</taxon>
        <taxon>Bacillati</taxon>
        <taxon>Bacillota</taxon>
        <taxon>Bacilli</taxon>
        <taxon>Lactobacillales</taxon>
        <taxon>Streptococcaceae</taxon>
        <taxon>Streptococcus</taxon>
    </lineage>
</organism>
<dbReference type="EC" id="4.1.2.48" evidence="5"/>